<evidence type="ECO:0000259" key="2">
    <source>
        <dbReference type="Pfam" id="PF00487"/>
    </source>
</evidence>
<feature type="transmembrane region" description="Helical" evidence="1">
    <location>
        <begin position="62"/>
        <end position="88"/>
    </location>
</feature>
<proteinExistence type="predicted"/>
<feature type="non-terminal residue" evidence="3">
    <location>
        <position position="1"/>
    </location>
</feature>
<protein>
    <recommendedName>
        <fullName evidence="2">Fatty acid desaturase domain-containing protein</fullName>
    </recommendedName>
</protein>
<gene>
    <name evidence="3" type="ORF">METZ01_LOCUS236794</name>
</gene>
<dbReference type="GO" id="GO:0006629">
    <property type="term" value="P:lipid metabolic process"/>
    <property type="evidence" value="ECO:0007669"/>
    <property type="project" value="InterPro"/>
</dbReference>
<reference evidence="3" key="1">
    <citation type="submission" date="2018-05" db="EMBL/GenBank/DDBJ databases">
        <authorList>
            <person name="Lanie J.A."/>
            <person name="Ng W.-L."/>
            <person name="Kazmierczak K.M."/>
            <person name="Andrzejewski T.M."/>
            <person name="Davidsen T.M."/>
            <person name="Wayne K.J."/>
            <person name="Tettelin H."/>
            <person name="Glass J.I."/>
            <person name="Rusch D."/>
            <person name="Podicherti R."/>
            <person name="Tsui H.-C.T."/>
            <person name="Winkler M.E."/>
        </authorList>
    </citation>
    <scope>NUCLEOTIDE SEQUENCE</scope>
</reference>
<organism evidence="3">
    <name type="scientific">marine metagenome</name>
    <dbReference type="NCBI Taxonomy" id="408172"/>
    <lineage>
        <taxon>unclassified sequences</taxon>
        <taxon>metagenomes</taxon>
        <taxon>ecological metagenomes</taxon>
    </lineage>
</organism>
<evidence type="ECO:0000313" key="3">
    <source>
        <dbReference type="EMBL" id="SVB83940.1"/>
    </source>
</evidence>
<dbReference type="EMBL" id="UINC01059955">
    <property type="protein sequence ID" value="SVB83940.1"/>
    <property type="molecule type" value="Genomic_DNA"/>
</dbReference>
<name>A0A382H9J1_9ZZZZ</name>
<keyword evidence="1" id="KW-0472">Membrane</keyword>
<dbReference type="InterPro" id="IPR005804">
    <property type="entry name" value="FA_desaturase_dom"/>
</dbReference>
<keyword evidence="1" id="KW-1133">Transmembrane helix</keyword>
<dbReference type="Pfam" id="PF00487">
    <property type="entry name" value="FA_desaturase"/>
    <property type="match status" value="1"/>
</dbReference>
<evidence type="ECO:0000256" key="1">
    <source>
        <dbReference type="SAM" id="Phobius"/>
    </source>
</evidence>
<feature type="domain" description="Fatty acid desaturase" evidence="2">
    <location>
        <begin position="4"/>
        <end position="165"/>
    </location>
</feature>
<dbReference type="AlphaFoldDB" id="A0A382H9J1"/>
<accession>A0A382H9J1</accession>
<keyword evidence="1" id="KW-0812">Transmembrane</keyword>
<sequence>QISRPTELFWFFLNYIPFTDLLYPHRLIKYEVLKHAFGKLTPVVNISVPKNQKKKIIWNSRLYVLIWINIFVFSFYIGSILPILYIILPTYYGKPIWFAVNVTQHLGAAIDTKDHRLSSYSLKINPILSFLYWKMEYHLEHHMFPMVPSYNLKKLQNEIKDQLPKPFNGLYDFYKAVLPSVIKLATNPKGYYKVNLQTNNK</sequence>